<reference evidence="3 4" key="1">
    <citation type="journal article" date="2018" name="Nat. Biotechnol.">
        <title>A standardized bacterial taxonomy based on genome phylogeny substantially revises the tree of life.</title>
        <authorList>
            <person name="Parks D.H."/>
            <person name="Chuvochina M."/>
            <person name="Waite D.W."/>
            <person name="Rinke C."/>
            <person name="Skarshewski A."/>
            <person name="Chaumeil P.A."/>
            <person name="Hugenholtz P."/>
        </authorList>
    </citation>
    <scope>NUCLEOTIDE SEQUENCE [LARGE SCALE GENOMIC DNA]</scope>
    <source>
        <strain evidence="3">UBA9375</strain>
    </source>
</reference>
<dbReference type="EMBL" id="DQAY01000129">
    <property type="protein sequence ID" value="HCO25449.1"/>
    <property type="molecule type" value="Genomic_DNA"/>
</dbReference>
<feature type="domain" description="Gfo/Idh/MocA-like oxidoreductase N-terminal" evidence="1">
    <location>
        <begin position="54"/>
        <end position="161"/>
    </location>
</feature>
<dbReference type="Pfam" id="PF01408">
    <property type="entry name" value="GFO_IDH_MocA"/>
    <property type="match status" value="1"/>
</dbReference>
<dbReference type="Proteomes" id="UP000263642">
    <property type="component" value="Unassembled WGS sequence"/>
</dbReference>
<dbReference type="InterPro" id="IPR036291">
    <property type="entry name" value="NAD(P)-bd_dom_sf"/>
</dbReference>
<evidence type="ECO:0000313" key="4">
    <source>
        <dbReference type="Proteomes" id="UP000263642"/>
    </source>
</evidence>
<feature type="domain" description="Gfo/Idh/MocA-like oxidoreductase bacterial type C-terminal" evidence="2">
    <location>
        <begin position="175"/>
        <end position="434"/>
    </location>
</feature>
<dbReference type="PROSITE" id="PS51318">
    <property type="entry name" value="TAT"/>
    <property type="match status" value="1"/>
</dbReference>
<accession>A0A517XHJ8</accession>
<dbReference type="InterPro" id="IPR050463">
    <property type="entry name" value="Gfo/Idh/MocA_oxidrdct_glycsds"/>
</dbReference>
<dbReference type="AlphaFoldDB" id="A0A3D3R9J3"/>
<evidence type="ECO:0000313" key="3">
    <source>
        <dbReference type="EMBL" id="HCO25449.1"/>
    </source>
</evidence>
<organism evidence="3 4">
    <name type="scientific">Gimesia maris</name>
    <dbReference type="NCBI Taxonomy" id="122"/>
    <lineage>
        <taxon>Bacteria</taxon>
        <taxon>Pseudomonadati</taxon>
        <taxon>Planctomycetota</taxon>
        <taxon>Planctomycetia</taxon>
        <taxon>Planctomycetales</taxon>
        <taxon>Planctomycetaceae</taxon>
        <taxon>Gimesia</taxon>
    </lineage>
</organism>
<dbReference type="SUPFAM" id="SSF51735">
    <property type="entry name" value="NAD(P)-binding Rossmann-fold domains"/>
    <property type="match status" value="1"/>
</dbReference>
<dbReference type="Gene3D" id="3.30.360.10">
    <property type="entry name" value="Dihydrodipicolinate Reductase, domain 2"/>
    <property type="match status" value="1"/>
</dbReference>
<sequence length="435" mass="48653">MSNSVDRREFLKKALIAGTAVPAFTGALPLMPLEAASKSKSPNEKLNLASIGVAARAYANISGTKSENFVALCDIDSKRLEIASKEFPKADKYDDYRKVLDRNDLDGVLVSTPDHMHAPAAAAALRKGLPVYCEKPLTHSVYEARVLTDLAAKAGVATQMGNQIHATDNYRKVVEMVQSGVIGPVRRVHVWVGGGVRIEGERSKENNPPSYVNYDQWIGPAPFRPYNESHFHFNWRYWWDFGNGQLGDFGCHYMDLPFWALKLKYPKTVVAVGEKGHGGVNECPSLMKVDYEYEAREDLPPVHMTWYHGGWKPKGAEVYEKNSAVLFEGDDGRLLADYGTNKVFMEAGKEAKPVEPYLTRPKSHHIEWLDAIRNGTPTGSNFNYAGPLTETVLLGNVSYRVGQKKLEWDADNLKVTNVPEAAQYIKREYREGWTL</sequence>
<dbReference type="InterPro" id="IPR043906">
    <property type="entry name" value="Gfo/Idh/MocA_OxRdtase_bact_C"/>
</dbReference>
<evidence type="ECO:0000259" key="2">
    <source>
        <dbReference type="Pfam" id="PF19051"/>
    </source>
</evidence>
<protein>
    <submittedName>
        <fullName evidence="3">Gfo/Idh/MocA family oxidoreductase</fullName>
    </submittedName>
</protein>
<proteinExistence type="predicted"/>
<name>A0A3D3R9J3_9PLAN</name>
<dbReference type="PANTHER" id="PTHR43818:SF10">
    <property type="entry name" value="NADH-DEPENDENT DEHYDROGENASE-RELATED"/>
    <property type="match status" value="1"/>
</dbReference>
<dbReference type="InterPro" id="IPR000683">
    <property type="entry name" value="Gfo/Idh/MocA-like_OxRdtase_N"/>
</dbReference>
<dbReference type="RefSeq" id="WP_154901017.1">
    <property type="nucleotide sequence ID" value="NZ_CAXAST010000006.1"/>
</dbReference>
<dbReference type="InterPro" id="IPR006311">
    <property type="entry name" value="TAT_signal"/>
</dbReference>
<dbReference type="PANTHER" id="PTHR43818">
    <property type="entry name" value="BCDNA.GH03377"/>
    <property type="match status" value="1"/>
</dbReference>
<accession>A0A3D3R9J3</accession>
<dbReference type="Gene3D" id="3.40.50.720">
    <property type="entry name" value="NAD(P)-binding Rossmann-like Domain"/>
    <property type="match status" value="1"/>
</dbReference>
<evidence type="ECO:0000259" key="1">
    <source>
        <dbReference type="Pfam" id="PF01408"/>
    </source>
</evidence>
<dbReference type="Pfam" id="PF19051">
    <property type="entry name" value="GFO_IDH_MocA_C2"/>
    <property type="match status" value="1"/>
</dbReference>
<comment type="caution">
    <text evidence="3">The sequence shown here is derived from an EMBL/GenBank/DDBJ whole genome shotgun (WGS) entry which is preliminary data.</text>
</comment>
<dbReference type="GO" id="GO:0000166">
    <property type="term" value="F:nucleotide binding"/>
    <property type="evidence" value="ECO:0007669"/>
    <property type="project" value="InterPro"/>
</dbReference>
<dbReference type="SUPFAM" id="SSF55347">
    <property type="entry name" value="Glyceraldehyde-3-phosphate dehydrogenase-like, C-terminal domain"/>
    <property type="match status" value="1"/>
</dbReference>
<gene>
    <name evidence="3" type="ORF">DIT97_21390</name>
</gene>